<feature type="chain" id="PRO_5004081140" description="Secretion system C-terminal sorting domain-containing protein" evidence="2">
    <location>
        <begin position="21"/>
        <end position="261"/>
    </location>
</feature>
<comment type="caution">
    <text evidence="4">The sequence shown here is derived from an EMBL/GenBank/DDBJ whole genome shotgun (WGS) entry which is preliminary data.</text>
</comment>
<evidence type="ECO:0000256" key="2">
    <source>
        <dbReference type="SAM" id="SignalP"/>
    </source>
</evidence>
<dbReference type="NCBIfam" id="TIGR04183">
    <property type="entry name" value="Por_Secre_tail"/>
    <property type="match status" value="1"/>
</dbReference>
<evidence type="ECO:0000313" key="4">
    <source>
        <dbReference type="EMBL" id="EMQ95477.1"/>
    </source>
</evidence>
<dbReference type="InterPro" id="IPR026444">
    <property type="entry name" value="Secre_tail"/>
</dbReference>
<reference evidence="4 5" key="1">
    <citation type="submission" date="2012-12" db="EMBL/GenBank/DDBJ databases">
        <title>Genome assembly of Formosa sp. AK20.</title>
        <authorList>
            <person name="Kumar R."/>
            <person name="Khatri I."/>
            <person name="Vaidya B."/>
            <person name="Subramanian S."/>
            <person name="Pinnaka A."/>
        </authorList>
    </citation>
    <scope>NUCLEOTIDE SEQUENCE [LARGE SCALE GENOMIC DNA]</scope>
    <source>
        <strain evidence="4 5">AK20</strain>
    </source>
</reference>
<protein>
    <recommendedName>
        <fullName evidence="3">Secretion system C-terminal sorting domain-containing protein</fullName>
    </recommendedName>
</protein>
<dbReference type="Pfam" id="PF18962">
    <property type="entry name" value="Por_Secre_tail"/>
    <property type="match status" value="1"/>
</dbReference>
<keyword evidence="1 2" id="KW-0732">Signal</keyword>
<evidence type="ECO:0000259" key="3">
    <source>
        <dbReference type="Pfam" id="PF18962"/>
    </source>
</evidence>
<accession>M7MGU6</accession>
<dbReference type="AlphaFoldDB" id="M7MGU6"/>
<gene>
    <name evidence="4" type="ORF">D778_02571</name>
</gene>
<dbReference type="EMBL" id="ANLA01000007">
    <property type="protein sequence ID" value="EMQ95477.1"/>
    <property type="molecule type" value="Genomic_DNA"/>
</dbReference>
<keyword evidence="5" id="KW-1185">Reference proteome</keyword>
<dbReference type="eggNOG" id="ENOG5033R21">
    <property type="taxonomic scope" value="Bacteria"/>
</dbReference>
<evidence type="ECO:0000256" key="1">
    <source>
        <dbReference type="ARBA" id="ARBA00022729"/>
    </source>
</evidence>
<dbReference type="Proteomes" id="UP000012024">
    <property type="component" value="Unassembled WGS sequence"/>
</dbReference>
<feature type="domain" description="Secretion system C-terminal sorting" evidence="3">
    <location>
        <begin position="191"/>
        <end position="260"/>
    </location>
</feature>
<evidence type="ECO:0000313" key="5">
    <source>
        <dbReference type="Proteomes" id="UP000012024"/>
    </source>
</evidence>
<sequence length="261" mass="28707">MKKQLLLLLVLILIQNELSAQVKSTGVVNLLSGMTVRIDLDDNTNTATLTFTGPADRWFALQFGEFNNGDGMQNGEDVVYYNGTSLVDAVHNGIGVAPSSDSNDWNLISNTVSSGTRTLVATRLFDTGDTNDYIFNYSNNSIDFAFSRSSSASFSLAYHGFSNRGYAIDNQFTTLSIEDFEIKSNVVSLIPNPAISSFKIHTNSEQKIVQATIYNALGQKIKSIKKDLYNSINISNLPAGNYYVEVLNDSNEIILKKIIIN</sequence>
<organism evidence="4 5">
    <name type="scientific">Xanthomarina gelatinilytica</name>
    <dbReference type="NCBI Taxonomy" id="1137281"/>
    <lineage>
        <taxon>Bacteria</taxon>
        <taxon>Pseudomonadati</taxon>
        <taxon>Bacteroidota</taxon>
        <taxon>Flavobacteriia</taxon>
        <taxon>Flavobacteriales</taxon>
        <taxon>Flavobacteriaceae</taxon>
        <taxon>Xanthomarina</taxon>
    </lineage>
</organism>
<feature type="signal peptide" evidence="2">
    <location>
        <begin position="1"/>
        <end position="20"/>
    </location>
</feature>
<proteinExistence type="predicted"/>
<name>M7MGU6_9FLAO</name>
<dbReference type="PATRIC" id="fig|1137281.3.peg.1160"/>